<dbReference type="EMBL" id="QVIG01000001">
    <property type="protein sequence ID" value="RGD59386.1"/>
    <property type="molecule type" value="Genomic_DNA"/>
</dbReference>
<accession>A0A372ZTZ3</accession>
<protein>
    <submittedName>
        <fullName evidence="1">Uncharacterized protein</fullName>
    </submittedName>
</protein>
<dbReference type="Proteomes" id="UP000263377">
    <property type="component" value="Unassembled WGS sequence"/>
</dbReference>
<comment type="caution">
    <text evidence="1">The sequence shown here is derived from an EMBL/GenBank/DDBJ whole genome shotgun (WGS) entry which is preliminary data.</text>
</comment>
<proteinExistence type="predicted"/>
<reference evidence="1 2" key="1">
    <citation type="submission" date="2018-08" db="EMBL/GenBank/DDBJ databases">
        <title>Diversity &amp; Physiological Properties of Lignin-Decomposing Actinobacteria from Soil.</title>
        <authorList>
            <person name="Roh S.G."/>
            <person name="Kim S.B."/>
        </authorList>
    </citation>
    <scope>NUCLEOTIDE SEQUENCE [LARGE SCALE GENOMIC DNA]</scope>
    <source>
        <strain evidence="1 2">MMS17-GH009</strain>
    </source>
</reference>
<organism evidence="1 2">
    <name type="scientific">Kitasatospora xanthocidica</name>
    <dbReference type="NCBI Taxonomy" id="83382"/>
    <lineage>
        <taxon>Bacteria</taxon>
        <taxon>Bacillati</taxon>
        <taxon>Actinomycetota</taxon>
        <taxon>Actinomycetes</taxon>
        <taxon>Kitasatosporales</taxon>
        <taxon>Streptomycetaceae</taxon>
        <taxon>Kitasatospora</taxon>
    </lineage>
</organism>
<gene>
    <name evidence="1" type="ORF">DR950_17740</name>
</gene>
<sequence>MKALGQLHHWISRHHDLAPAEAAEAAAVVTDTLAGTWRQVGEPGETFPEWLSATSPALLQLLADTTAQALRDPWTGTHQLRIARLALADLATDRRLHHN</sequence>
<evidence type="ECO:0000313" key="1">
    <source>
        <dbReference type="EMBL" id="RGD59386.1"/>
    </source>
</evidence>
<keyword evidence="2" id="KW-1185">Reference proteome</keyword>
<dbReference type="AlphaFoldDB" id="A0A372ZTZ3"/>
<evidence type="ECO:0000313" key="2">
    <source>
        <dbReference type="Proteomes" id="UP000263377"/>
    </source>
</evidence>
<name>A0A372ZTZ3_9ACTN</name>